<accession>A0AB37YT15</accession>
<organism evidence="1 2">
    <name type="scientific">Bacillus wiedmannii</name>
    <dbReference type="NCBI Taxonomy" id="1890302"/>
    <lineage>
        <taxon>Bacteria</taxon>
        <taxon>Bacillati</taxon>
        <taxon>Bacillota</taxon>
        <taxon>Bacilli</taxon>
        <taxon>Bacillales</taxon>
        <taxon>Bacillaceae</taxon>
        <taxon>Bacillus</taxon>
        <taxon>Bacillus cereus group</taxon>
    </lineage>
</organism>
<dbReference type="AlphaFoldDB" id="A0AB37YT15"/>
<reference evidence="1 2" key="1">
    <citation type="submission" date="2016-08" db="EMBL/GenBank/DDBJ databases">
        <authorList>
            <person name="Loux V."/>
            <person name="Rue O."/>
        </authorList>
    </citation>
    <scope>NUCLEOTIDE SEQUENCE [LARGE SCALE GENOMIC DNA]</scope>
    <source>
        <strain evidence="1 2">WSBC_10311</strain>
    </source>
</reference>
<gene>
    <name evidence="1" type="ORF">BC10311_03163</name>
</gene>
<protein>
    <submittedName>
        <fullName evidence="1">Uncharacterized protein</fullName>
    </submittedName>
</protein>
<proteinExistence type="predicted"/>
<sequence length="25" mass="2685">MPFIGGLVAPNQGIFPTYTAGLYEK</sequence>
<comment type="caution">
    <text evidence="1">The sequence shown here is derived from an EMBL/GenBank/DDBJ whole genome shotgun (WGS) entry which is preliminary data.</text>
</comment>
<evidence type="ECO:0000313" key="1">
    <source>
        <dbReference type="EMBL" id="SCC42193.1"/>
    </source>
</evidence>
<name>A0AB37YT15_9BACI</name>
<dbReference type="EMBL" id="FMBG01000014">
    <property type="protein sequence ID" value="SCC42193.1"/>
    <property type="molecule type" value="Genomic_DNA"/>
</dbReference>
<evidence type="ECO:0000313" key="2">
    <source>
        <dbReference type="Proteomes" id="UP000195728"/>
    </source>
</evidence>
<dbReference type="Proteomes" id="UP000195728">
    <property type="component" value="Unassembled WGS sequence"/>
</dbReference>